<dbReference type="GO" id="GO:0000981">
    <property type="term" value="F:DNA-binding transcription factor activity, RNA polymerase II-specific"/>
    <property type="evidence" value="ECO:0007669"/>
    <property type="project" value="InterPro"/>
</dbReference>
<evidence type="ECO:0000256" key="5">
    <source>
        <dbReference type="ARBA" id="ARBA00023242"/>
    </source>
</evidence>
<evidence type="ECO:0000256" key="4">
    <source>
        <dbReference type="ARBA" id="ARBA00023163"/>
    </source>
</evidence>
<comment type="subcellular location">
    <subcellularLocation>
        <location evidence="1">Nucleus</location>
    </subcellularLocation>
</comment>
<proteinExistence type="predicted"/>
<dbReference type="CDD" id="cd12148">
    <property type="entry name" value="fungal_TF_MHR"/>
    <property type="match status" value="1"/>
</dbReference>
<evidence type="ECO:0000313" key="7">
    <source>
        <dbReference type="EMBL" id="KAK7062627.1"/>
    </source>
</evidence>
<organism evidence="7 8">
    <name type="scientific">Paramarasmius palmivorus</name>
    <dbReference type="NCBI Taxonomy" id="297713"/>
    <lineage>
        <taxon>Eukaryota</taxon>
        <taxon>Fungi</taxon>
        <taxon>Dikarya</taxon>
        <taxon>Basidiomycota</taxon>
        <taxon>Agaricomycotina</taxon>
        <taxon>Agaricomycetes</taxon>
        <taxon>Agaricomycetidae</taxon>
        <taxon>Agaricales</taxon>
        <taxon>Marasmiineae</taxon>
        <taxon>Marasmiaceae</taxon>
        <taxon>Paramarasmius</taxon>
    </lineage>
</organism>
<keyword evidence="8" id="KW-1185">Reference proteome</keyword>
<dbReference type="SMART" id="SM00066">
    <property type="entry name" value="GAL4"/>
    <property type="match status" value="1"/>
</dbReference>
<keyword evidence="3" id="KW-0238">DNA-binding</keyword>
<protein>
    <recommendedName>
        <fullName evidence="6">Zn(2)-C6 fungal-type domain-containing protein</fullName>
    </recommendedName>
</protein>
<reference evidence="7 8" key="1">
    <citation type="submission" date="2024-01" db="EMBL/GenBank/DDBJ databases">
        <title>A draft genome for a cacao thread blight-causing isolate of Paramarasmius palmivorus.</title>
        <authorList>
            <person name="Baruah I.K."/>
            <person name="Bukari Y."/>
            <person name="Amoako-Attah I."/>
            <person name="Meinhardt L.W."/>
            <person name="Bailey B.A."/>
            <person name="Cohen S.P."/>
        </authorList>
    </citation>
    <scope>NUCLEOTIDE SEQUENCE [LARGE SCALE GENOMIC DNA]</scope>
    <source>
        <strain evidence="7 8">GH-12</strain>
    </source>
</reference>
<dbReference type="Proteomes" id="UP001383192">
    <property type="component" value="Unassembled WGS sequence"/>
</dbReference>
<keyword evidence="4" id="KW-0804">Transcription</keyword>
<dbReference type="CDD" id="cd00067">
    <property type="entry name" value="GAL4"/>
    <property type="match status" value="1"/>
</dbReference>
<dbReference type="AlphaFoldDB" id="A0AAW0EGH0"/>
<dbReference type="PANTHER" id="PTHR31845:SF17">
    <property type="entry name" value="ZN(II)2CYS6 TRANSCRIPTION FACTOR (EUROFUNG)"/>
    <property type="match status" value="1"/>
</dbReference>
<dbReference type="PROSITE" id="PS50048">
    <property type="entry name" value="ZN2_CY6_FUNGAL_2"/>
    <property type="match status" value="1"/>
</dbReference>
<accession>A0AAW0EGH0</accession>
<evidence type="ECO:0000313" key="8">
    <source>
        <dbReference type="Proteomes" id="UP001383192"/>
    </source>
</evidence>
<evidence type="ECO:0000256" key="2">
    <source>
        <dbReference type="ARBA" id="ARBA00023015"/>
    </source>
</evidence>
<evidence type="ECO:0000259" key="6">
    <source>
        <dbReference type="PROSITE" id="PS50048"/>
    </source>
</evidence>
<dbReference type="Gene3D" id="4.10.240.10">
    <property type="entry name" value="Zn(2)-C6 fungal-type DNA-binding domain"/>
    <property type="match status" value="1"/>
</dbReference>
<dbReference type="GO" id="GO:0008270">
    <property type="term" value="F:zinc ion binding"/>
    <property type="evidence" value="ECO:0007669"/>
    <property type="project" value="InterPro"/>
</dbReference>
<dbReference type="GO" id="GO:0000976">
    <property type="term" value="F:transcription cis-regulatory region binding"/>
    <property type="evidence" value="ECO:0007669"/>
    <property type="project" value="TreeGrafter"/>
</dbReference>
<dbReference type="EMBL" id="JAYKXP010000001">
    <property type="protein sequence ID" value="KAK7062627.1"/>
    <property type="molecule type" value="Genomic_DNA"/>
</dbReference>
<dbReference type="InterPro" id="IPR001138">
    <property type="entry name" value="Zn2Cys6_DnaBD"/>
</dbReference>
<evidence type="ECO:0000256" key="3">
    <source>
        <dbReference type="ARBA" id="ARBA00023125"/>
    </source>
</evidence>
<comment type="caution">
    <text evidence="7">The sequence shown here is derived from an EMBL/GenBank/DDBJ whole genome shotgun (WGS) entry which is preliminary data.</text>
</comment>
<dbReference type="InterPro" id="IPR051089">
    <property type="entry name" value="prtT"/>
</dbReference>
<dbReference type="PANTHER" id="PTHR31845">
    <property type="entry name" value="FINGER DOMAIN PROTEIN, PUTATIVE-RELATED"/>
    <property type="match status" value="1"/>
</dbReference>
<dbReference type="GO" id="GO:0005634">
    <property type="term" value="C:nucleus"/>
    <property type="evidence" value="ECO:0007669"/>
    <property type="project" value="UniProtKB-SubCell"/>
</dbReference>
<evidence type="ECO:0000256" key="1">
    <source>
        <dbReference type="ARBA" id="ARBA00004123"/>
    </source>
</evidence>
<dbReference type="SUPFAM" id="SSF57701">
    <property type="entry name" value="Zn2/Cys6 DNA-binding domain"/>
    <property type="match status" value="1"/>
</dbReference>
<feature type="domain" description="Zn(2)-C6 fungal-type" evidence="6">
    <location>
        <begin position="20"/>
        <end position="56"/>
    </location>
</feature>
<sequence>MAGVSRTNSTSSKRKSRIVACANCRRQKTRCEVLEVKSQIAVRCHRCKTLDVACSYEDMDKSLFEVRLRAEETHTLSAILPPPASTSPAPSSKSTDEMLLELESMFQDLKIIQPSSTSRQSAPDSETPKIMGVEALPRRIRLWFMTFYHLSYSYDFHGDTLEDVNRPDWSAPLACVRNLHPRGGNESFPINGSQTQESLENLLSKDQIGRLLDIFSQQYAPSLCFDTIKASARSPLLRLICCTIVASRQPDSDAEVRELLVHRLQTVAEQMITKTLYNLQLFSSVESVKGLLITALWPSLSNDHESLGSENLSPRYIISCAITMARHLRLDECVDQALALRNASALPGETLDTTYFADLLDKARLWTSLVNSDSLLSLERGQGCHLVNHPESFNSLFELPHMVPTDIGECRDIRLRILGGVVQITASTLNTTIPSLQSKDVDVFYRRQRNSIRDLNELNRIVAPLPLMVPFEKFYFQTLSVICRSCQLLVYFNSLRTGRLIYESSPHPHPDFPLWYMHVKTYDLVLNFWGKDARSLAESILITILDIDATLLGTVPDYFFLHLAFTATYIIGLKFVSLNGLNAVTAGVECTLLSKVAETLCITARGHPDHPAQRCAHFIAGLLSLWENRDVLFRPSDEDDTQILGLNLT</sequence>
<dbReference type="InterPro" id="IPR036864">
    <property type="entry name" value="Zn2-C6_fun-type_DNA-bd_sf"/>
</dbReference>
<dbReference type="PROSITE" id="PS00463">
    <property type="entry name" value="ZN2_CY6_FUNGAL_1"/>
    <property type="match status" value="1"/>
</dbReference>
<keyword evidence="2" id="KW-0805">Transcription regulation</keyword>
<name>A0AAW0EGH0_9AGAR</name>
<keyword evidence="5" id="KW-0539">Nucleus</keyword>
<gene>
    <name evidence="7" type="ORF">VNI00_000115</name>
</gene>